<dbReference type="GO" id="GO:0005524">
    <property type="term" value="F:ATP binding"/>
    <property type="evidence" value="ECO:0007669"/>
    <property type="project" value="UniProtKB-KW"/>
</dbReference>
<dbReference type="Proteomes" id="UP000887540">
    <property type="component" value="Unplaced"/>
</dbReference>
<dbReference type="GO" id="GO:0007165">
    <property type="term" value="P:signal transduction"/>
    <property type="evidence" value="ECO:0007669"/>
    <property type="project" value="TreeGrafter"/>
</dbReference>
<proteinExistence type="inferred from homology"/>
<dbReference type="GO" id="GO:0005634">
    <property type="term" value="C:nucleus"/>
    <property type="evidence" value="ECO:0007669"/>
    <property type="project" value="TreeGrafter"/>
</dbReference>
<evidence type="ECO:0000313" key="9">
    <source>
        <dbReference type="WBParaSite" id="ACRNAN_scaffold19657.g7450.t1"/>
    </source>
</evidence>
<sequence length="115" mass="13424">MVLGLKFEERNGKQVAQLHSEINYDKKVDLWAAGCILAEMLKGKMLFEGKDNTDEWSQMIKVLGTPNPDFLSTLPVEIREFVDRHPQLAPKPWEELFPDNLFRIKEESEQYDTRT</sequence>
<dbReference type="PANTHER" id="PTHR24057:SF0">
    <property type="entry name" value="PROTEIN KINASE SHAGGY-RELATED"/>
    <property type="match status" value="1"/>
</dbReference>
<name>A0A914D867_9BILA</name>
<evidence type="ECO:0000313" key="8">
    <source>
        <dbReference type="Proteomes" id="UP000887540"/>
    </source>
</evidence>
<accession>A0A914D867</accession>
<dbReference type="InterPro" id="IPR050591">
    <property type="entry name" value="GSK-3"/>
</dbReference>
<organism evidence="8 9">
    <name type="scientific">Acrobeloides nanus</name>
    <dbReference type="NCBI Taxonomy" id="290746"/>
    <lineage>
        <taxon>Eukaryota</taxon>
        <taxon>Metazoa</taxon>
        <taxon>Ecdysozoa</taxon>
        <taxon>Nematoda</taxon>
        <taxon>Chromadorea</taxon>
        <taxon>Rhabditida</taxon>
        <taxon>Tylenchina</taxon>
        <taxon>Cephalobomorpha</taxon>
        <taxon>Cephaloboidea</taxon>
        <taxon>Cephalobidae</taxon>
        <taxon>Acrobeloides</taxon>
    </lineage>
</organism>
<evidence type="ECO:0000256" key="2">
    <source>
        <dbReference type="ARBA" id="ARBA00022527"/>
    </source>
</evidence>
<evidence type="ECO:0000256" key="6">
    <source>
        <dbReference type="ARBA" id="ARBA00022840"/>
    </source>
</evidence>
<evidence type="ECO:0000259" key="7">
    <source>
        <dbReference type="Pfam" id="PF00069"/>
    </source>
</evidence>
<dbReference type="InterPro" id="IPR011009">
    <property type="entry name" value="Kinase-like_dom_sf"/>
</dbReference>
<comment type="similarity">
    <text evidence="1">Belongs to the protein kinase superfamily. CMGC Ser/Thr protein kinase family. GSK-3 subfamily.</text>
</comment>
<dbReference type="GO" id="GO:0004674">
    <property type="term" value="F:protein serine/threonine kinase activity"/>
    <property type="evidence" value="ECO:0007669"/>
    <property type="project" value="UniProtKB-KW"/>
</dbReference>
<keyword evidence="6" id="KW-0067">ATP-binding</keyword>
<evidence type="ECO:0000256" key="5">
    <source>
        <dbReference type="ARBA" id="ARBA00022777"/>
    </source>
</evidence>
<evidence type="ECO:0000256" key="3">
    <source>
        <dbReference type="ARBA" id="ARBA00022679"/>
    </source>
</evidence>
<reference evidence="9" key="1">
    <citation type="submission" date="2022-11" db="UniProtKB">
        <authorList>
            <consortium name="WormBaseParasite"/>
        </authorList>
    </citation>
    <scope>IDENTIFICATION</scope>
</reference>
<evidence type="ECO:0000256" key="1">
    <source>
        <dbReference type="ARBA" id="ARBA00005527"/>
    </source>
</evidence>
<dbReference type="SUPFAM" id="SSF56112">
    <property type="entry name" value="Protein kinase-like (PK-like)"/>
    <property type="match status" value="1"/>
</dbReference>
<dbReference type="InterPro" id="IPR000719">
    <property type="entry name" value="Prot_kinase_dom"/>
</dbReference>
<feature type="domain" description="Protein kinase" evidence="7">
    <location>
        <begin position="22"/>
        <end position="84"/>
    </location>
</feature>
<dbReference type="WBParaSite" id="ACRNAN_scaffold19657.g7450.t1">
    <property type="protein sequence ID" value="ACRNAN_scaffold19657.g7450.t1"/>
    <property type="gene ID" value="ACRNAN_scaffold19657.g7450"/>
</dbReference>
<keyword evidence="3" id="KW-0808">Transferase</keyword>
<dbReference type="Gene3D" id="1.10.510.10">
    <property type="entry name" value="Transferase(Phosphotransferase) domain 1"/>
    <property type="match status" value="1"/>
</dbReference>
<protein>
    <submittedName>
        <fullName evidence="9">Protein kinase domain-containing protein</fullName>
    </submittedName>
</protein>
<keyword evidence="4" id="KW-0547">Nucleotide-binding</keyword>
<dbReference type="Pfam" id="PF00069">
    <property type="entry name" value="Pkinase"/>
    <property type="match status" value="1"/>
</dbReference>
<dbReference type="AlphaFoldDB" id="A0A914D867"/>
<keyword evidence="5" id="KW-0418">Kinase</keyword>
<evidence type="ECO:0000256" key="4">
    <source>
        <dbReference type="ARBA" id="ARBA00022741"/>
    </source>
</evidence>
<dbReference type="GO" id="GO:0030154">
    <property type="term" value="P:cell differentiation"/>
    <property type="evidence" value="ECO:0007669"/>
    <property type="project" value="TreeGrafter"/>
</dbReference>
<keyword evidence="2" id="KW-0723">Serine/threonine-protein kinase</keyword>
<keyword evidence="8" id="KW-1185">Reference proteome</keyword>
<dbReference type="PANTHER" id="PTHR24057">
    <property type="entry name" value="GLYCOGEN SYNTHASE KINASE-3 ALPHA"/>
    <property type="match status" value="1"/>
</dbReference>
<dbReference type="GO" id="GO:0005737">
    <property type="term" value="C:cytoplasm"/>
    <property type="evidence" value="ECO:0007669"/>
    <property type="project" value="TreeGrafter"/>
</dbReference>